<comment type="caution">
    <text evidence="2">The sequence shown here is derived from an EMBL/GenBank/DDBJ whole genome shotgun (WGS) entry which is preliminary data.</text>
</comment>
<protein>
    <submittedName>
        <fullName evidence="2">Uncharacterized protein</fullName>
    </submittedName>
</protein>
<gene>
    <name evidence="2" type="ORF">FHX73_11206</name>
</gene>
<evidence type="ECO:0000313" key="3">
    <source>
        <dbReference type="Proteomes" id="UP000317940"/>
    </source>
</evidence>
<evidence type="ECO:0000256" key="1">
    <source>
        <dbReference type="SAM" id="SignalP"/>
    </source>
</evidence>
<keyword evidence="3" id="KW-1185">Reference proteome</keyword>
<name>A0A561UAQ1_9ACTN</name>
<evidence type="ECO:0000313" key="2">
    <source>
        <dbReference type="EMBL" id="TWF96434.1"/>
    </source>
</evidence>
<dbReference type="EMBL" id="VIWT01000001">
    <property type="protein sequence ID" value="TWF96434.1"/>
    <property type="molecule type" value="Genomic_DNA"/>
</dbReference>
<reference evidence="2 3" key="1">
    <citation type="submission" date="2019-06" db="EMBL/GenBank/DDBJ databases">
        <title>Sequencing the genomes of 1000 actinobacteria strains.</title>
        <authorList>
            <person name="Klenk H.-P."/>
        </authorList>
    </citation>
    <scope>NUCLEOTIDE SEQUENCE [LARGE SCALE GENOMIC DNA]</scope>
    <source>
        <strain evidence="2 3">DSM 44826</strain>
    </source>
</reference>
<sequence length="106" mass="10743">MLTTNRVLAAALAAGALLLLGVTPASARAAAPRQAAPGSTQDFYGTGWSLLYQGALGNATAAADSAANSAGYPSSGCTQVNQWVSYTLARPIRWNAEVELQCTAAA</sequence>
<dbReference type="RefSeq" id="WP_145902793.1">
    <property type="nucleotide sequence ID" value="NZ_BAAAMZ010000041.1"/>
</dbReference>
<accession>A0A561UAQ1</accession>
<organism evidence="2 3">
    <name type="scientific">Kitasatospora viridis</name>
    <dbReference type="NCBI Taxonomy" id="281105"/>
    <lineage>
        <taxon>Bacteria</taxon>
        <taxon>Bacillati</taxon>
        <taxon>Actinomycetota</taxon>
        <taxon>Actinomycetes</taxon>
        <taxon>Kitasatosporales</taxon>
        <taxon>Streptomycetaceae</taxon>
        <taxon>Kitasatospora</taxon>
    </lineage>
</organism>
<feature type="chain" id="PRO_5022054230" evidence="1">
    <location>
        <begin position="28"/>
        <end position="106"/>
    </location>
</feature>
<dbReference type="AlphaFoldDB" id="A0A561UAQ1"/>
<keyword evidence="1" id="KW-0732">Signal</keyword>
<feature type="signal peptide" evidence="1">
    <location>
        <begin position="1"/>
        <end position="27"/>
    </location>
</feature>
<dbReference type="Proteomes" id="UP000317940">
    <property type="component" value="Unassembled WGS sequence"/>
</dbReference>
<proteinExistence type="predicted"/>